<dbReference type="InterPro" id="IPR036881">
    <property type="entry name" value="Glyco_hydro_3_C_sf"/>
</dbReference>
<evidence type="ECO:0000256" key="3">
    <source>
        <dbReference type="ARBA" id="ARBA00012744"/>
    </source>
</evidence>
<comment type="catalytic activity">
    <reaction evidence="1">
        <text>Hydrolysis of terminal, non-reducing beta-D-glucosyl residues with release of beta-D-glucose.</text>
        <dbReference type="EC" id="3.2.1.21"/>
    </reaction>
</comment>
<keyword evidence="5" id="KW-0378">Hydrolase</keyword>
<organism evidence="9 10">
    <name type="scientific">Methylocella tundrae</name>
    <dbReference type="NCBI Taxonomy" id="227605"/>
    <lineage>
        <taxon>Bacteria</taxon>
        <taxon>Pseudomonadati</taxon>
        <taxon>Pseudomonadota</taxon>
        <taxon>Alphaproteobacteria</taxon>
        <taxon>Hyphomicrobiales</taxon>
        <taxon>Beijerinckiaceae</taxon>
        <taxon>Methylocella</taxon>
    </lineage>
</organism>
<evidence type="ECO:0000313" key="10">
    <source>
        <dbReference type="Proteomes" id="UP000294360"/>
    </source>
</evidence>
<dbReference type="KEGG" id="mtun:MTUNDRAET4_0844"/>
<dbReference type="InterPro" id="IPR002772">
    <property type="entry name" value="Glyco_hydro_3_C"/>
</dbReference>
<evidence type="ECO:0000256" key="4">
    <source>
        <dbReference type="ARBA" id="ARBA00022729"/>
    </source>
</evidence>
<comment type="similarity">
    <text evidence="2">Belongs to the glycosyl hydrolase 3 family.</text>
</comment>
<dbReference type="EMBL" id="LR536450">
    <property type="protein sequence ID" value="VFU07737.1"/>
    <property type="molecule type" value="Genomic_DNA"/>
</dbReference>
<evidence type="ECO:0000256" key="1">
    <source>
        <dbReference type="ARBA" id="ARBA00000448"/>
    </source>
</evidence>
<dbReference type="InterPro" id="IPR051915">
    <property type="entry name" value="Cellulose_Degrad_GH3"/>
</dbReference>
<dbReference type="SUPFAM" id="SSF51445">
    <property type="entry name" value="(Trans)glycosidases"/>
    <property type="match status" value="1"/>
</dbReference>
<dbReference type="GO" id="GO:0008422">
    <property type="term" value="F:beta-glucosidase activity"/>
    <property type="evidence" value="ECO:0007669"/>
    <property type="project" value="UniProtKB-EC"/>
</dbReference>
<dbReference type="InterPro" id="IPR001764">
    <property type="entry name" value="Glyco_hydro_3_N"/>
</dbReference>
<evidence type="ECO:0000313" key="9">
    <source>
        <dbReference type="EMBL" id="VFU07737.1"/>
    </source>
</evidence>
<protein>
    <recommendedName>
        <fullName evidence="3">beta-glucosidase</fullName>
        <ecNumber evidence="3">3.2.1.21</ecNumber>
    </recommendedName>
</protein>
<evidence type="ECO:0000259" key="7">
    <source>
        <dbReference type="Pfam" id="PF00933"/>
    </source>
</evidence>
<dbReference type="Pfam" id="PF01915">
    <property type="entry name" value="Glyco_hydro_3_C"/>
    <property type="match status" value="1"/>
</dbReference>
<dbReference type="RefSeq" id="WP_244605693.1">
    <property type="nucleotide sequence ID" value="NZ_LR536450.1"/>
</dbReference>
<dbReference type="SUPFAM" id="SSF52279">
    <property type="entry name" value="Beta-D-glucan exohydrolase, C-terminal domain"/>
    <property type="match status" value="1"/>
</dbReference>
<dbReference type="Gene3D" id="3.40.50.1700">
    <property type="entry name" value="Glycoside hydrolase family 3 C-terminal domain"/>
    <property type="match status" value="1"/>
</dbReference>
<dbReference type="Pfam" id="PF00933">
    <property type="entry name" value="Glyco_hydro_3"/>
    <property type="match status" value="1"/>
</dbReference>
<evidence type="ECO:0000256" key="6">
    <source>
        <dbReference type="ARBA" id="ARBA00023295"/>
    </source>
</evidence>
<evidence type="ECO:0000256" key="2">
    <source>
        <dbReference type="ARBA" id="ARBA00005336"/>
    </source>
</evidence>
<dbReference type="GO" id="GO:0009251">
    <property type="term" value="P:glucan catabolic process"/>
    <property type="evidence" value="ECO:0007669"/>
    <property type="project" value="TreeGrafter"/>
</dbReference>
<feature type="domain" description="Glycoside hydrolase family 3 N-terminal" evidence="7">
    <location>
        <begin position="2"/>
        <end position="312"/>
    </location>
</feature>
<evidence type="ECO:0000256" key="5">
    <source>
        <dbReference type="ARBA" id="ARBA00022801"/>
    </source>
</evidence>
<sequence length="606" mass="64023">MTLEEKVGQLSMAAGGYAVTGPLLGGDVTADIRAGRVGSLLNLWGAEVISAVQKMAIEETRLGIPLLVGFDVLHGHRTIFPIPLAEAAAFDPALWAATARASAAEAAQDGISLVFAPMLDVARDPRWGRIAEGAGEDPLVAAEFGKAKVFGFQGANLEEPGAVAATVKHFCAYGAALAGRDYASVDISERTLHEAYLPPFAATVAAGCAAVMPAFMDLAGIPMTAHRPLLRGWLRGKQRFDGVIISDYNALAELMRHGVAADLVDAAALALVAGVDIDMMSGAYHKGLPRAIAEGRVSMEEIDASVRRVLTLKQRLGLFDAACRQRKAETPSPAPGPLAREAARRAIVLLTNKGALPLPPSLEKISVIGPLADARREMDGPWAAAGDREKPVAILEGLAAALPDVEIRFAAGVGIEGEDDSGIIGALELCRDADVIVLCVGEAAAMSGEAASRADLGLPGRQMELAKAALDLGKPVVALLSSGRPLTVPWLFERAAAVLATWFLGVEAGNAIADVLTGRFNPVGRLPVTWPRAVGQIPIFLGPRPTGRPFAPNDSYTSKYLDISVRPQFYFGHGLSYSCFAISDLRAKKAKLPFRRDGRIHRRDRQ</sequence>
<name>A0A4U8YWS9_METTU</name>
<keyword evidence="4" id="KW-0732">Signal</keyword>
<dbReference type="Proteomes" id="UP000294360">
    <property type="component" value="Chromosome"/>
</dbReference>
<dbReference type="Gene3D" id="3.20.20.300">
    <property type="entry name" value="Glycoside hydrolase, family 3, N-terminal domain"/>
    <property type="match status" value="1"/>
</dbReference>
<reference evidence="9 10" key="1">
    <citation type="submission" date="2019-03" db="EMBL/GenBank/DDBJ databases">
        <authorList>
            <person name="Kox A.R. M."/>
        </authorList>
    </citation>
    <scope>NUCLEOTIDE SEQUENCE [LARGE SCALE GENOMIC DNA]</scope>
    <source>
        <strain evidence="9">MTUNDRAET4 annotated genome</strain>
    </source>
</reference>
<gene>
    <name evidence="9" type="ORF">MTUNDRAET4_0844</name>
</gene>
<dbReference type="PANTHER" id="PTHR30620">
    <property type="entry name" value="PERIPLASMIC BETA-GLUCOSIDASE-RELATED"/>
    <property type="match status" value="1"/>
</dbReference>
<proteinExistence type="inferred from homology"/>
<dbReference type="InterPro" id="IPR036962">
    <property type="entry name" value="Glyco_hydro_3_N_sf"/>
</dbReference>
<evidence type="ECO:0000259" key="8">
    <source>
        <dbReference type="Pfam" id="PF01915"/>
    </source>
</evidence>
<dbReference type="AlphaFoldDB" id="A0A4U8YWS9"/>
<dbReference type="PANTHER" id="PTHR30620:SF16">
    <property type="entry name" value="LYSOSOMAL BETA GLUCOSIDASE"/>
    <property type="match status" value="1"/>
</dbReference>
<dbReference type="EC" id="3.2.1.21" evidence="3"/>
<dbReference type="InterPro" id="IPR017853">
    <property type="entry name" value="GH"/>
</dbReference>
<accession>A0A4U8YWS9</accession>
<keyword evidence="6" id="KW-0326">Glycosidase</keyword>
<feature type="domain" description="Glycoside hydrolase family 3 C-terminal" evidence="8">
    <location>
        <begin position="347"/>
        <end position="577"/>
    </location>
</feature>
<dbReference type="PRINTS" id="PR00133">
    <property type="entry name" value="GLHYDRLASE3"/>
</dbReference>